<gene>
    <name evidence="1" type="ORF">BpHYR1_032642</name>
</gene>
<reference evidence="1 2" key="1">
    <citation type="journal article" date="2018" name="Sci. Rep.">
        <title>Genomic signatures of local adaptation to the degree of environmental predictability in rotifers.</title>
        <authorList>
            <person name="Franch-Gras L."/>
            <person name="Hahn C."/>
            <person name="Garcia-Roger E.M."/>
            <person name="Carmona M.J."/>
            <person name="Serra M."/>
            <person name="Gomez A."/>
        </authorList>
    </citation>
    <scope>NUCLEOTIDE SEQUENCE [LARGE SCALE GENOMIC DNA]</scope>
    <source>
        <strain evidence="1">HYR1</strain>
    </source>
</reference>
<dbReference type="Proteomes" id="UP000276133">
    <property type="component" value="Unassembled WGS sequence"/>
</dbReference>
<dbReference type="EMBL" id="REGN01007745">
    <property type="protein sequence ID" value="RNA05381.1"/>
    <property type="molecule type" value="Genomic_DNA"/>
</dbReference>
<proteinExistence type="predicted"/>
<protein>
    <submittedName>
        <fullName evidence="1">Uncharacterized protein</fullName>
    </submittedName>
</protein>
<evidence type="ECO:0000313" key="2">
    <source>
        <dbReference type="Proteomes" id="UP000276133"/>
    </source>
</evidence>
<evidence type="ECO:0000313" key="1">
    <source>
        <dbReference type="EMBL" id="RNA05381.1"/>
    </source>
</evidence>
<organism evidence="1 2">
    <name type="scientific">Brachionus plicatilis</name>
    <name type="common">Marine rotifer</name>
    <name type="synonym">Brachionus muelleri</name>
    <dbReference type="NCBI Taxonomy" id="10195"/>
    <lineage>
        <taxon>Eukaryota</taxon>
        <taxon>Metazoa</taxon>
        <taxon>Spiralia</taxon>
        <taxon>Gnathifera</taxon>
        <taxon>Rotifera</taxon>
        <taxon>Eurotatoria</taxon>
        <taxon>Monogononta</taxon>
        <taxon>Pseudotrocha</taxon>
        <taxon>Ploima</taxon>
        <taxon>Brachionidae</taxon>
        <taxon>Brachionus</taxon>
    </lineage>
</organism>
<dbReference type="AlphaFoldDB" id="A0A3M7Q368"/>
<sequence length="69" mass="8125">MTDDKYSRSINCMTIEKNSIIYDIIKTSLYQTTDFLIKELKIFLIKEDKLIIKSMSIIEIFKSSIITIK</sequence>
<accession>A0A3M7Q368</accession>
<keyword evidence="2" id="KW-1185">Reference proteome</keyword>
<comment type="caution">
    <text evidence="1">The sequence shown here is derived from an EMBL/GenBank/DDBJ whole genome shotgun (WGS) entry which is preliminary data.</text>
</comment>
<name>A0A3M7Q368_BRAPC</name>